<keyword evidence="5" id="KW-0732">Signal</keyword>
<dbReference type="GO" id="GO:0006955">
    <property type="term" value="P:immune response"/>
    <property type="evidence" value="ECO:0007669"/>
    <property type="project" value="InterPro"/>
</dbReference>
<evidence type="ECO:0000256" key="2">
    <source>
        <dbReference type="ARBA" id="ARBA00006050"/>
    </source>
</evidence>
<keyword evidence="10" id="KW-1185">Reference proteome</keyword>
<evidence type="ECO:0000313" key="9">
    <source>
        <dbReference type="EMBL" id="TRY89851.1"/>
    </source>
</evidence>
<dbReference type="Proteomes" id="UP000316079">
    <property type="component" value="Unassembled WGS sequence"/>
</dbReference>
<dbReference type="SUPFAM" id="SSF47266">
    <property type="entry name" value="4-helical cytokines"/>
    <property type="match status" value="1"/>
</dbReference>
<evidence type="ECO:0000256" key="8">
    <source>
        <dbReference type="ARBA" id="ARBA00045924"/>
    </source>
</evidence>
<dbReference type="OrthoDB" id="8858214at2759"/>
<gene>
    <name evidence="9" type="ORF">DNTS_024918</name>
</gene>
<dbReference type="GO" id="GO:0005125">
    <property type="term" value="F:cytokine activity"/>
    <property type="evidence" value="ECO:0007669"/>
    <property type="project" value="UniProtKB-KW"/>
</dbReference>
<dbReference type="AlphaFoldDB" id="A0A553QIU6"/>
<dbReference type="GO" id="GO:0005615">
    <property type="term" value="C:extracellular space"/>
    <property type="evidence" value="ECO:0007669"/>
    <property type="project" value="UniProtKB-KW"/>
</dbReference>
<keyword evidence="4" id="KW-0964">Secreted</keyword>
<name>A0A553QIU6_9TELE</name>
<dbReference type="EMBL" id="SRMA01025915">
    <property type="protein sequence ID" value="TRY89851.1"/>
    <property type="molecule type" value="Genomic_DNA"/>
</dbReference>
<dbReference type="Gene3D" id="1.20.1250.70">
    <property type="entry name" value="Interleukin-15/Interleukin-21"/>
    <property type="match status" value="1"/>
</dbReference>
<accession>A0A553QIU6</accession>
<dbReference type="InterPro" id="IPR009079">
    <property type="entry name" value="4_helix_cytokine-like_core"/>
</dbReference>
<evidence type="ECO:0000256" key="1">
    <source>
        <dbReference type="ARBA" id="ARBA00004613"/>
    </source>
</evidence>
<dbReference type="GO" id="GO:0005126">
    <property type="term" value="F:cytokine receptor binding"/>
    <property type="evidence" value="ECO:0007669"/>
    <property type="project" value="InterPro"/>
</dbReference>
<evidence type="ECO:0000256" key="4">
    <source>
        <dbReference type="ARBA" id="ARBA00022525"/>
    </source>
</evidence>
<comment type="function">
    <text evidence="8">Cytokine with immunoregulatory activity. May promote the transition between innate and adaptive immunity. Induces the production of IgG(1) and IgG(3) in B-cells. Implicated in the generation and maintenance of T follicular helper (Tfh) cells and the formation of germinal-centers. Together with IL6, control the early generation of Tfh cells and are critical for an effective antibody response to acute viral infection. May play a role in proliferation and maturation of natural killer (NK) cells in synergy with IL15. May regulate proliferation of mature B- and T-cells in response to activating stimuli. In synergy with IL15 and IL18 stimulates interferon gamma production in T-cells and NK cells. During T-cell mediated immune response may inhibit dendritic cells (DC) activation and maturation.</text>
</comment>
<evidence type="ECO:0000256" key="7">
    <source>
        <dbReference type="ARBA" id="ARBA00039957"/>
    </source>
</evidence>
<proteinExistence type="inferred from homology"/>
<dbReference type="STRING" id="623744.A0A553QIU6"/>
<evidence type="ECO:0000256" key="3">
    <source>
        <dbReference type="ARBA" id="ARBA00022514"/>
    </source>
</evidence>
<sequence length="224" mass="25964">MIIHEDALLSRIADDFSSEMREHCLFLGSKINLWVREDWILDTRTVLSHYPMHFTPLFLYLLVVLTRQTESQCSPESVDMVNRIAAELILVENDCLLYTPALEDYEGKPVSSITSATDCTFFCAHLYQNCSSSTVTCFALEVGVLLFETQIHRVAVMIRQLQRILQKLSKMLQDKLKTCPHCELHGEKKAETFLDVLHNILQRMNAEQCTTKKIKRHFKKRLRS</sequence>
<dbReference type="PANTHER" id="PTHR14356:SF2">
    <property type="entry name" value="INTERLEUKIN-21"/>
    <property type="match status" value="1"/>
</dbReference>
<comment type="similarity">
    <text evidence="2">Belongs to the IL-15/IL-21 family.</text>
</comment>
<reference evidence="9 10" key="1">
    <citation type="journal article" date="2019" name="Sci. Data">
        <title>Hybrid genome assembly and annotation of Danionella translucida.</title>
        <authorList>
            <person name="Kadobianskyi M."/>
            <person name="Schulze L."/>
            <person name="Schuelke M."/>
            <person name="Judkewitz B."/>
        </authorList>
    </citation>
    <scope>NUCLEOTIDE SEQUENCE [LARGE SCALE GENOMIC DNA]</scope>
    <source>
        <strain evidence="9 10">Bolton</strain>
    </source>
</reference>
<keyword evidence="3" id="KW-0202">Cytokine</keyword>
<comment type="subcellular location">
    <subcellularLocation>
        <location evidence="1">Secreted</location>
    </subcellularLocation>
</comment>
<comment type="caution">
    <text evidence="9">The sequence shown here is derived from an EMBL/GenBank/DDBJ whole genome shotgun (WGS) entry which is preliminary data.</text>
</comment>
<dbReference type="PANTHER" id="PTHR14356">
    <property type="entry name" value="INTERLEUKIN-15-RELATED"/>
    <property type="match status" value="1"/>
</dbReference>
<evidence type="ECO:0000313" key="10">
    <source>
        <dbReference type="Proteomes" id="UP000316079"/>
    </source>
</evidence>
<evidence type="ECO:0000256" key="5">
    <source>
        <dbReference type="ARBA" id="ARBA00022729"/>
    </source>
</evidence>
<protein>
    <recommendedName>
        <fullName evidence="7">Interleukin-21</fullName>
    </recommendedName>
</protein>
<dbReference type="InterPro" id="IPR003443">
    <property type="entry name" value="IL-15/IL-21_fam"/>
</dbReference>
<evidence type="ECO:0000256" key="6">
    <source>
        <dbReference type="ARBA" id="ARBA00023157"/>
    </source>
</evidence>
<keyword evidence="6" id="KW-1015">Disulfide bond</keyword>
<organism evidence="9 10">
    <name type="scientific">Danionella cerebrum</name>
    <dbReference type="NCBI Taxonomy" id="2873325"/>
    <lineage>
        <taxon>Eukaryota</taxon>
        <taxon>Metazoa</taxon>
        <taxon>Chordata</taxon>
        <taxon>Craniata</taxon>
        <taxon>Vertebrata</taxon>
        <taxon>Euteleostomi</taxon>
        <taxon>Actinopterygii</taxon>
        <taxon>Neopterygii</taxon>
        <taxon>Teleostei</taxon>
        <taxon>Ostariophysi</taxon>
        <taxon>Cypriniformes</taxon>
        <taxon>Danionidae</taxon>
        <taxon>Danioninae</taxon>
        <taxon>Danionella</taxon>
    </lineage>
</organism>